<dbReference type="Pfam" id="PF05380">
    <property type="entry name" value="Peptidase_A17"/>
    <property type="match status" value="1"/>
</dbReference>
<proteinExistence type="predicted"/>
<organism evidence="1">
    <name type="scientific">Graphocephala atropunctata</name>
    <dbReference type="NCBI Taxonomy" id="36148"/>
    <lineage>
        <taxon>Eukaryota</taxon>
        <taxon>Metazoa</taxon>
        <taxon>Ecdysozoa</taxon>
        <taxon>Arthropoda</taxon>
        <taxon>Hexapoda</taxon>
        <taxon>Insecta</taxon>
        <taxon>Pterygota</taxon>
        <taxon>Neoptera</taxon>
        <taxon>Paraneoptera</taxon>
        <taxon>Hemiptera</taxon>
        <taxon>Auchenorrhyncha</taxon>
        <taxon>Membracoidea</taxon>
        <taxon>Cicadellidae</taxon>
        <taxon>Cicadellinae</taxon>
        <taxon>Cicadellini</taxon>
        <taxon>Graphocephala</taxon>
    </lineage>
</organism>
<name>A0A1B6K8H5_9HEMI</name>
<dbReference type="InterPro" id="IPR043128">
    <property type="entry name" value="Rev_trsase/Diguanyl_cyclase"/>
</dbReference>
<evidence type="ECO:0008006" key="2">
    <source>
        <dbReference type="Google" id="ProtNLM"/>
    </source>
</evidence>
<dbReference type="PANTHER" id="PTHR47331:SF5">
    <property type="entry name" value="RIBONUCLEASE H"/>
    <property type="match status" value="1"/>
</dbReference>
<dbReference type="PANTHER" id="PTHR47331">
    <property type="entry name" value="PHD-TYPE DOMAIN-CONTAINING PROTEIN"/>
    <property type="match status" value="1"/>
</dbReference>
<dbReference type="AlphaFoldDB" id="A0A1B6K8H5"/>
<gene>
    <name evidence="1" type="ORF">g.25623</name>
</gene>
<dbReference type="Gene3D" id="3.10.10.10">
    <property type="entry name" value="HIV Type 1 Reverse Transcriptase, subunit A, domain 1"/>
    <property type="match status" value="1"/>
</dbReference>
<dbReference type="Gene3D" id="3.30.70.270">
    <property type="match status" value="1"/>
</dbReference>
<evidence type="ECO:0000313" key="1">
    <source>
        <dbReference type="EMBL" id="JAT07746.1"/>
    </source>
</evidence>
<dbReference type="GO" id="GO:0071897">
    <property type="term" value="P:DNA biosynthetic process"/>
    <property type="evidence" value="ECO:0007669"/>
    <property type="project" value="UniProtKB-ARBA"/>
</dbReference>
<accession>A0A1B6K8H5</accession>
<feature type="non-terminal residue" evidence="1">
    <location>
        <position position="638"/>
    </location>
</feature>
<feature type="non-terminal residue" evidence="1">
    <location>
        <position position="1"/>
    </location>
</feature>
<dbReference type="InterPro" id="IPR043502">
    <property type="entry name" value="DNA/RNA_pol_sf"/>
</dbReference>
<protein>
    <recommendedName>
        <fullName evidence="2">Reverse transcriptase domain-containing protein</fullName>
    </recommendedName>
</protein>
<dbReference type="EMBL" id="GEBQ01032231">
    <property type="protein sequence ID" value="JAT07746.1"/>
    <property type="molecule type" value="Transcribed_RNA"/>
</dbReference>
<dbReference type="InterPro" id="IPR008042">
    <property type="entry name" value="Retrotrans_Pao"/>
</dbReference>
<sequence>FDVSRSEENSKTISLKISGTEANAKNYYLNNVRTVKNLSLPIQSINVGQLSETWNHLKKIKVSSFENAKPTILIGQDNWPLIVTRNVIHGPWRGPAVSRTLLGWVVHGTTFDNKESRTGNSQQHIFHHKTVIQEDELTVLNTPNDCCKELRNLVEKSLGEDWKDDMTENEMQSKENIRAEEIFQTTSKKVGERWETGLIWKENVDLPGNYSLAKQRLHTLEKRMDKDKEFGEKYVQKMDEYISKGYATKRTWKEAKECRLSNKVWYLPHLGVINLKKPGKFRICFDAAAKFKGLSLNDALLKGPDLFVDIIGLIFRFRQHKVAMTADIKEMFPQIIIRHEDQLAQQFLWRGFEREKEPEVYVMRRMIFGTVCSPFSAQKVKNQNALEHIDSHPETYNAITKDHYMDDYVGSCPLIEDAKKLVAGIINVHSKGGFVICEWVSNSKEVLSSIPDNLRSMPGKATKVLGLIWDPNEDILMFEAKTNLDADLIKTETLPTKREALKIILQIFDPLGWAALYLAEGKRIMQDIWRSGIGWDEKIPENLRQAWNSWLNQLQKVADLKIPRCYGNGLLECEDIQLHILCDSSEKTYAAVAYVRLNKGNKVEIGLIASRHRVTPLKAITVPKLELMAAVLGCKLRN</sequence>
<reference evidence="1" key="1">
    <citation type="submission" date="2015-11" db="EMBL/GenBank/DDBJ databases">
        <title>De novo transcriptome assembly of four potential Pierce s Disease insect vectors from Arizona vineyards.</title>
        <authorList>
            <person name="Tassone E.E."/>
        </authorList>
    </citation>
    <scope>NUCLEOTIDE SEQUENCE</scope>
</reference>
<dbReference type="SUPFAM" id="SSF56672">
    <property type="entry name" value="DNA/RNA polymerases"/>
    <property type="match status" value="1"/>
</dbReference>
<dbReference type="CDD" id="cd01644">
    <property type="entry name" value="RT_pepA17"/>
    <property type="match status" value="1"/>
</dbReference>